<evidence type="ECO:0000256" key="5">
    <source>
        <dbReference type="SAM" id="MobiDB-lite"/>
    </source>
</evidence>
<dbReference type="PANTHER" id="PTHR15260">
    <property type="entry name" value="SARCOSPAN"/>
    <property type="match status" value="1"/>
</dbReference>
<evidence type="ECO:0000256" key="6">
    <source>
        <dbReference type="SAM" id="Phobius"/>
    </source>
</evidence>
<dbReference type="GeneID" id="103380149"/>
<keyword evidence="2 6" id="KW-0812">Transmembrane</keyword>
<sequence>MGQKGSTDKKEGRKRRDESPDGGDRKKCRGCCFPLFIALLQLLLGVAVTVVAFLMLAISPSLLTRETPHWAGIILCLVSILGFILYCVTYMPDERTTLQFIVKLLYFVLCVIGLVISVLVVAFCGYHHAQTSSFTCEQTNADCTCTLDTDDPIARTFTYEGVDDCKTITETLTFYFLLQIILNLVQALVCAAAAFVMWKDRYQVFFAGLQIGSVSSQQWQKV</sequence>
<dbReference type="Proteomes" id="UP000265120">
    <property type="component" value="Chromosome 6"/>
</dbReference>
<dbReference type="GeneTree" id="ENSGT00390000007747"/>
<reference evidence="7" key="3">
    <citation type="submission" date="2025-09" db="UniProtKB">
        <authorList>
            <consortium name="Ensembl"/>
        </authorList>
    </citation>
    <scope>IDENTIFICATION</scope>
</reference>
<dbReference type="AlphaFoldDB" id="A0A3P8V0Q0"/>
<dbReference type="GO" id="GO:0042383">
    <property type="term" value="C:sarcolemma"/>
    <property type="evidence" value="ECO:0007669"/>
    <property type="project" value="TreeGrafter"/>
</dbReference>
<evidence type="ECO:0000313" key="8">
    <source>
        <dbReference type="Proteomes" id="UP000265120"/>
    </source>
</evidence>
<keyword evidence="4 6" id="KW-0472">Membrane</keyword>
<feature type="transmembrane region" description="Helical" evidence="6">
    <location>
        <begin position="70"/>
        <end position="92"/>
    </location>
</feature>
<dbReference type="InterPro" id="IPR007237">
    <property type="entry name" value="CD20-like"/>
</dbReference>
<evidence type="ECO:0000256" key="3">
    <source>
        <dbReference type="ARBA" id="ARBA00022989"/>
    </source>
</evidence>
<evidence type="ECO:0000256" key="2">
    <source>
        <dbReference type="ARBA" id="ARBA00022692"/>
    </source>
</evidence>
<proteinExistence type="predicted"/>
<evidence type="ECO:0000313" key="7">
    <source>
        <dbReference type="Ensembl" id="ENSCSEP00000008983.1"/>
    </source>
</evidence>
<dbReference type="STRING" id="244447.ENSCSEP00000008983"/>
<dbReference type="Ensembl" id="ENSCSET00000009086.1">
    <property type="protein sequence ID" value="ENSCSEP00000008983.1"/>
    <property type="gene ID" value="ENSCSEG00000005759.1"/>
</dbReference>
<accession>A0A3P8V0Q0</accession>
<dbReference type="GO" id="GO:0016010">
    <property type="term" value="C:dystrophin-associated glycoprotein complex"/>
    <property type="evidence" value="ECO:0007669"/>
    <property type="project" value="InterPro"/>
</dbReference>
<dbReference type="OrthoDB" id="10027693at2759"/>
<protein>
    <submittedName>
        <fullName evidence="7">Sarcospan (Kras oncogene-associated gene)</fullName>
    </submittedName>
</protein>
<evidence type="ECO:0000256" key="1">
    <source>
        <dbReference type="ARBA" id="ARBA00004141"/>
    </source>
</evidence>
<dbReference type="Pfam" id="PF04103">
    <property type="entry name" value="CD20"/>
    <property type="match status" value="1"/>
</dbReference>
<dbReference type="PANTHER" id="PTHR15260:SF1">
    <property type="entry name" value="SARCOSPAN"/>
    <property type="match status" value="1"/>
</dbReference>
<name>A0A3P8V0Q0_CYNSE</name>
<reference evidence="7 8" key="1">
    <citation type="journal article" date="2014" name="Nat. Genet.">
        <title>Whole-genome sequence of a flatfish provides insights into ZW sex chromosome evolution and adaptation to a benthic lifestyle.</title>
        <authorList>
            <person name="Chen S."/>
            <person name="Zhang G."/>
            <person name="Shao C."/>
            <person name="Huang Q."/>
            <person name="Liu G."/>
            <person name="Zhang P."/>
            <person name="Song W."/>
            <person name="An N."/>
            <person name="Chalopin D."/>
            <person name="Volff J.N."/>
            <person name="Hong Y."/>
            <person name="Li Q."/>
            <person name="Sha Z."/>
            <person name="Zhou H."/>
            <person name="Xie M."/>
            <person name="Yu Q."/>
            <person name="Liu Y."/>
            <person name="Xiang H."/>
            <person name="Wang N."/>
            <person name="Wu K."/>
            <person name="Yang C."/>
            <person name="Zhou Q."/>
            <person name="Liao X."/>
            <person name="Yang L."/>
            <person name="Hu Q."/>
            <person name="Zhang J."/>
            <person name="Meng L."/>
            <person name="Jin L."/>
            <person name="Tian Y."/>
            <person name="Lian J."/>
            <person name="Yang J."/>
            <person name="Miao G."/>
            <person name="Liu S."/>
            <person name="Liang Z."/>
            <person name="Yan F."/>
            <person name="Li Y."/>
            <person name="Sun B."/>
            <person name="Zhang H."/>
            <person name="Zhang J."/>
            <person name="Zhu Y."/>
            <person name="Du M."/>
            <person name="Zhao Y."/>
            <person name="Schartl M."/>
            <person name="Tang Q."/>
            <person name="Wang J."/>
        </authorList>
    </citation>
    <scope>NUCLEOTIDE SEQUENCE</scope>
</reference>
<dbReference type="RefSeq" id="XP_024911975.1">
    <property type="nucleotide sequence ID" value="XM_025056207.1"/>
</dbReference>
<feature type="transmembrane region" description="Helical" evidence="6">
    <location>
        <begin position="104"/>
        <end position="129"/>
    </location>
</feature>
<dbReference type="CTD" id="8082"/>
<organism evidence="7 8">
    <name type="scientific">Cynoglossus semilaevis</name>
    <name type="common">Tongue sole</name>
    <dbReference type="NCBI Taxonomy" id="244447"/>
    <lineage>
        <taxon>Eukaryota</taxon>
        <taxon>Metazoa</taxon>
        <taxon>Chordata</taxon>
        <taxon>Craniata</taxon>
        <taxon>Vertebrata</taxon>
        <taxon>Euteleostomi</taxon>
        <taxon>Actinopterygii</taxon>
        <taxon>Neopterygii</taxon>
        <taxon>Teleostei</taxon>
        <taxon>Neoteleostei</taxon>
        <taxon>Acanthomorphata</taxon>
        <taxon>Carangaria</taxon>
        <taxon>Pleuronectiformes</taxon>
        <taxon>Pleuronectoidei</taxon>
        <taxon>Cynoglossidae</taxon>
        <taxon>Cynoglossinae</taxon>
        <taxon>Cynoglossus</taxon>
    </lineage>
</organism>
<feature type="region of interest" description="Disordered" evidence="5">
    <location>
        <begin position="1"/>
        <end position="25"/>
    </location>
</feature>
<feature type="transmembrane region" description="Helical" evidence="6">
    <location>
        <begin position="35"/>
        <end position="58"/>
    </location>
</feature>
<reference evidence="7" key="2">
    <citation type="submission" date="2025-08" db="UniProtKB">
        <authorList>
            <consortium name="Ensembl"/>
        </authorList>
    </citation>
    <scope>IDENTIFICATION</scope>
</reference>
<dbReference type="KEGG" id="csem:103380149"/>
<keyword evidence="3 6" id="KW-1133">Transmembrane helix</keyword>
<comment type="subcellular location">
    <subcellularLocation>
        <location evidence="1">Membrane</location>
        <topology evidence="1">Multi-pass membrane protein</topology>
    </subcellularLocation>
</comment>
<dbReference type="InParanoid" id="A0A3P8V0Q0"/>
<dbReference type="InterPro" id="IPR030429">
    <property type="entry name" value="Sarcospan"/>
</dbReference>
<keyword evidence="8" id="KW-1185">Reference proteome</keyword>
<evidence type="ECO:0000256" key="4">
    <source>
        <dbReference type="ARBA" id="ARBA00023136"/>
    </source>
</evidence>
<feature type="transmembrane region" description="Helical" evidence="6">
    <location>
        <begin position="176"/>
        <end position="198"/>
    </location>
</feature>
<dbReference type="OMA" id="RMCSLTT"/>